<evidence type="ECO:0000313" key="16">
    <source>
        <dbReference type="EMBL" id="AGS34611.1"/>
    </source>
</evidence>
<dbReference type="CDD" id="cd11020">
    <property type="entry name" value="CuRO_1_CuNIR"/>
    <property type="match status" value="1"/>
</dbReference>
<comment type="similarity">
    <text evidence="3">Belongs to the multicopper oxidase family.</text>
</comment>
<dbReference type="eggNOG" id="COG2132">
    <property type="taxonomic scope" value="Bacteria"/>
</dbReference>
<keyword evidence="14" id="KW-0812">Transmembrane</keyword>
<evidence type="ECO:0000256" key="14">
    <source>
        <dbReference type="SAM" id="Phobius"/>
    </source>
</evidence>
<evidence type="ECO:0000256" key="6">
    <source>
        <dbReference type="ARBA" id="ARBA00017290"/>
    </source>
</evidence>
<keyword evidence="14" id="KW-0472">Membrane</keyword>
<keyword evidence="7 12" id="KW-0479">Metal-binding</keyword>
<evidence type="ECO:0000256" key="1">
    <source>
        <dbReference type="ARBA" id="ARBA00001960"/>
    </source>
</evidence>
<dbReference type="RefSeq" id="WP_020934544.1">
    <property type="nucleotide sequence ID" value="NC_021915.1"/>
</dbReference>
<feature type="transmembrane region" description="Helical" evidence="14">
    <location>
        <begin position="27"/>
        <end position="47"/>
    </location>
</feature>
<dbReference type="GO" id="GO:0005507">
    <property type="term" value="F:copper ion binding"/>
    <property type="evidence" value="ECO:0007669"/>
    <property type="project" value="InterPro"/>
</dbReference>
<proteinExistence type="inferred from homology"/>
<evidence type="ECO:0000256" key="7">
    <source>
        <dbReference type="ARBA" id="ARBA00022723"/>
    </source>
</evidence>
<keyword evidence="17" id="KW-1185">Reference proteome</keyword>
<feature type="binding site" description="type 1 copper site" evidence="12">
    <location>
        <position position="266"/>
    </location>
    <ligand>
        <name>Cu cation</name>
        <dbReference type="ChEBI" id="CHEBI:23378"/>
        <label>1</label>
    </ligand>
</feature>
<dbReference type="PANTHER" id="PTHR11709">
    <property type="entry name" value="MULTI-COPPER OXIDASE"/>
    <property type="match status" value="1"/>
</dbReference>
<dbReference type="EMBL" id="CP003924">
    <property type="protein sequence ID" value="AGS34611.1"/>
    <property type="molecule type" value="Genomic_DNA"/>
</dbReference>
<dbReference type="PRINTS" id="PR00695">
    <property type="entry name" value="CUNO2RDTASE"/>
</dbReference>
<protein>
    <recommendedName>
        <fullName evidence="6">Copper-containing nitrite reductase</fullName>
        <ecNumber evidence="5">1.7.2.1</ecNumber>
    </recommendedName>
</protein>
<evidence type="ECO:0000259" key="15">
    <source>
        <dbReference type="Pfam" id="PF07732"/>
    </source>
</evidence>
<feature type="binding site" description="type 1 copper site" evidence="12">
    <location>
        <position position="464"/>
    </location>
    <ligand>
        <name>Cu cation</name>
        <dbReference type="ChEBI" id="CHEBI:23378"/>
        <label>1</label>
    </ligand>
</feature>
<dbReference type="EC" id="1.7.2.1" evidence="5"/>
<feature type="binding site" description="type 1 copper site" evidence="12">
    <location>
        <position position="271"/>
    </location>
    <ligand>
        <name>Cu cation</name>
        <dbReference type="ChEBI" id="CHEBI:23378"/>
        <label>1</label>
    </ligand>
</feature>
<dbReference type="SUPFAM" id="SSF49503">
    <property type="entry name" value="Cupredoxins"/>
    <property type="match status" value="3"/>
</dbReference>
<dbReference type="Pfam" id="PF07732">
    <property type="entry name" value="Cu-oxidase_3"/>
    <property type="match status" value="1"/>
</dbReference>
<evidence type="ECO:0000313" key="17">
    <source>
        <dbReference type="Proteomes" id="UP000015388"/>
    </source>
</evidence>
<keyword evidence="8" id="KW-0677">Repeat</keyword>
<feature type="binding site" description="type 1 copper site" evidence="12">
    <location>
        <position position="314"/>
    </location>
    <ligand>
        <name>Cu cation</name>
        <dbReference type="ChEBI" id="CHEBI:23378"/>
        <label>1</label>
    </ligand>
</feature>
<evidence type="ECO:0000256" key="5">
    <source>
        <dbReference type="ARBA" id="ARBA00011882"/>
    </source>
</evidence>
<comment type="cofactor">
    <cofactor evidence="1 12">
        <name>Cu(+)</name>
        <dbReference type="ChEBI" id="CHEBI:49552"/>
    </cofactor>
</comment>
<dbReference type="InterPro" id="IPR045087">
    <property type="entry name" value="Cu-oxidase_fam"/>
</dbReference>
<evidence type="ECO:0000256" key="11">
    <source>
        <dbReference type="ARBA" id="ARBA00049340"/>
    </source>
</evidence>
<sequence>MSIPIGPSGKTERAGGGRATGSKSSEWASWILIGLAVAAVVVLAVSLTTSAGQSNDAGETNTATSAAAVAAVDGETMTFEVDVQGMLFVPNRVEVPAGTELILEVTNSDSMQHDLQIRDAETGLIRPGETVTLEAGVFTESVQGTCTVAGHEAMGMTFDVVVTDAGGENAPAGADALTNPLAHVPTLAERTVDHEGFEPFDPVLPPAPTGTVHEHEWTITEEIRQIAPGHEQVVWLFDGQAPGPTLRGAVGDTFRITLHNEGTMDHSVDFHAGEVNPDEHMAQIPVGESLTYEFVAHRSGIWMYHCATLPMSLHIANGMVGAVVIDPPADSDEALSDVDEEYLLVAHEMFLGDPDVGADAQRVSDGQYDLTGFNWYPNQYNLAPLEHRVGDTVRMWLMNVGPDNPLSFHVVGESFDTVWSEGDYLIRDAGQKGTGSQAVSLLAAQGGFVEFTFDEPGTYVFVNHQMTDAEKGQRGSIVVTE</sequence>
<dbReference type="InterPro" id="IPR011707">
    <property type="entry name" value="Cu-oxidase-like_N"/>
</dbReference>
<comment type="cofactor">
    <cofactor evidence="2 12">
        <name>Cu(2+)</name>
        <dbReference type="ChEBI" id="CHEBI:29036"/>
    </cofactor>
</comment>
<evidence type="ECO:0000256" key="8">
    <source>
        <dbReference type="ARBA" id="ARBA00022737"/>
    </source>
</evidence>
<evidence type="ECO:0000256" key="4">
    <source>
        <dbReference type="ARBA" id="ARBA00011233"/>
    </source>
</evidence>
<comment type="subunit">
    <text evidence="4">Homotrimer.</text>
</comment>
<organism evidence="16 17">
    <name type="scientific">Corynebacterium maris DSM 45190</name>
    <dbReference type="NCBI Taxonomy" id="1224163"/>
    <lineage>
        <taxon>Bacteria</taxon>
        <taxon>Bacillati</taxon>
        <taxon>Actinomycetota</taxon>
        <taxon>Actinomycetes</taxon>
        <taxon>Mycobacteriales</taxon>
        <taxon>Corynebacteriaceae</taxon>
        <taxon>Corynebacterium</taxon>
    </lineage>
</organism>
<dbReference type="GO" id="GO:0050421">
    <property type="term" value="F:nitrite reductase (NO-forming) activity"/>
    <property type="evidence" value="ECO:0007669"/>
    <property type="project" value="UniProtKB-EC"/>
</dbReference>
<dbReference type="InterPro" id="IPR008972">
    <property type="entry name" value="Cupredoxin"/>
</dbReference>
<accession>S5TI99</accession>
<dbReference type="PANTHER" id="PTHR11709:SF394">
    <property type="entry name" value="FI03373P-RELATED"/>
    <property type="match status" value="1"/>
</dbReference>
<reference evidence="16 17" key="1">
    <citation type="submission" date="2012-11" db="EMBL/GenBank/DDBJ databases">
        <title>The complete genome sequence of Corynebacterium maris Coryn-1 (=DSM 45190).</title>
        <authorList>
            <person name="Schaffert L."/>
            <person name="Albersmeier A."/>
            <person name="Kalinowski J."/>
            <person name="Ruckert C."/>
        </authorList>
    </citation>
    <scope>NUCLEOTIDE SEQUENCE [LARGE SCALE GENOMIC DNA]</scope>
    <source>
        <strain evidence="17">Coryn-1</strain>
    </source>
</reference>
<feature type="domain" description="Plastocyanin-like" evidence="15">
    <location>
        <begin position="221"/>
        <end position="329"/>
    </location>
</feature>
<keyword evidence="9" id="KW-0560">Oxidoreductase</keyword>
<evidence type="ECO:0000256" key="2">
    <source>
        <dbReference type="ARBA" id="ARBA00001973"/>
    </source>
</evidence>
<evidence type="ECO:0000256" key="10">
    <source>
        <dbReference type="ARBA" id="ARBA00023008"/>
    </source>
</evidence>
<keyword evidence="10 12" id="KW-0186">Copper</keyword>
<dbReference type="InterPro" id="IPR001287">
    <property type="entry name" value="NO2-reductase_Cu"/>
</dbReference>
<evidence type="ECO:0000256" key="3">
    <source>
        <dbReference type="ARBA" id="ARBA00010609"/>
    </source>
</evidence>
<dbReference type="OrthoDB" id="345021at2"/>
<gene>
    <name evidence="16" type="ORF">B841_05690</name>
</gene>
<name>S5TI99_9CORY</name>
<dbReference type="Proteomes" id="UP000015388">
    <property type="component" value="Chromosome"/>
</dbReference>
<feature type="region of interest" description="Disordered" evidence="13">
    <location>
        <begin position="1"/>
        <end position="22"/>
    </location>
</feature>
<keyword evidence="14" id="KW-1133">Transmembrane helix</keyword>
<comment type="catalytic activity">
    <reaction evidence="11">
        <text>nitric oxide + Fe(III)-[cytochrome c] + H2O = Fe(II)-[cytochrome c] + nitrite + 2 H(+)</text>
        <dbReference type="Rhea" id="RHEA:15233"/>
        <dbReference type="Rhea" id="RHEA-COMP:10350"/>
        <dbReference type="Rhea" id="RHEA-COMP:14399"/>
        <dbReference type="ChEBI" id="CHEBI:15377"/>
        <dbReference type="ChEBI" id="CHEBI:15378"/>
        <dbReference type="ChEBI" id="CHEBI:16301"/>
        <dbReference type="ChEBI" id="CHEBI:16480"/>
        <dbReference type="ChEBI" id="CHEBI:29033"/>
        <dbReference type="ChEBI" id="CHEBI:29034"/>
        <dbReference type="EC" id="1.7.2.1"/>
    </reaction>
</comment>
<evidence type="ECO:0000256" key="13">
    <source>
        <dbReference type="SAM" id="MobiDB-lite"/>
    </source>
</evidence>
<dbReference type="HOGENOM" id="CLU_031740_4_0_11"/>
<dbReference type="AlphaFoldDB" id="S5TI99"/>
<evidence type="ECO:0000256" key="12">
    <source>
        <dbReference type="PIRSR" id="PIRSR601287-1"/>
    </source>
</evidence>
<dbReference type="KEGG" id="cmd:B841_05690"/>
<dbReference type="STRING" id="1224163.B841_05690"/>
<dbReference type="PATRIC" id="fig|1224163.3.peg.1141"/>
<evidence type="ECO:0000256" key="9">
    <source>
        <dbReference type="ARBA" id="ARBA00023002"/>
    </source>
</evidence>
<feature type="binding site" description="type 1 copper site" evidence="12">
    <location>
        <position position="319"/>
    </location>
    <ligand>
        <name>Cu cation</name>
        <dbReference type="ChEBI" id="CHEBI:23378"/>
        <label>1</label>
    </ligand>
</feature>
<feature type="binding site" description="type 1 copper site" evidence="12">
    <location>
        <position position="305"/>
    </location>
    <ligand>
        <name>Cu cation</name>
        <dbReference type="ChEBI" id="CHEBI:23378"/>
        <label>1</label>
    </ligand>
</feature>
<feature type="binding site" description="type 1 copper site" evidence="12">
    <location>
        <position position="306"/>
    </location>
    <ligand>
        <name>Cu cation</name>
        <dbReference type="ChEBI" id="CHEBI:23378"/>
        <label>1</label>
    </ligand>
</feature>
<dbReference type="Gene3D" id="2.60.40.420">
    <property type="entry name" value="Cupredoxins - blue copper proteins"/>
    <property type="match status" value="3"/>
</dbReference>